<proteinExistence type="predicted"/>
<dbReference type="InterPro" id="IPR008927">
    <property type="entry name" value="6-PGluconate_DH-like_C_sf"/>
</dbReference>
<evidence type="ECO:0000256" key="1">
    <source>
        <dbReference type="ARBA" id="ARBA00023002"/>
    </source>
</evidence>
<feature type="compositionally biased region" description="Basic and acidic residues" evidence="3">
    <location>
        <begin position="1"/>
        <end position="11"/>
    </location>
</feature>
<dbReference type="Proteomes" id="UP001275440">
    <property type="component" value="Unassembled WGS sequence"/>
</dbReference>
<dbReference type="Pfam" id="PF03446">
    <property type="entry name" value="NAD_binding_2"/>
    <property type="match status" value="1"/>
</dbReference>
<organism evidence="6 7">
    <name type="scientific">Rhodococcus zopfii</name>
    <dbReference type="NCBI Taxonomy" id="43772"/>
    <lineage>
        <taxon>Bacteria</taxon>
        <taxon>Bacillati</taxon>
        <taxon>Actinomycetota</taxon>
        <taxon>Actinomycetes</taxon>
        <taxon>Mycobacteriales</taxon>
        <taxon>Nocardiaceae</taxon>
        <taxon>Rhodococcus</taxon>
    </lineage>
</organism>
<keyword evidence="2" id="KW-0520">NAD</keyword>
<evidence type="ECO:0000313" key="6">
    <source>
        <dbReference type="EMBL" id="MDV2478337.1"/>
    </source>
</evidence>
<protein>
    <submittedName>
        <fullName evidence="6">NAD(P)-dependent oxidoreductase</fullName>
    </submittedName>
</protein>
<evidence type="ECO:0000259" key="5">
    <source>
        <dbReference type="Pfam" id="PF14833"/>
    </source>
</evidence>
<dbReference type="SUPFAM" id="SSF51735">
    <property type="entry name" value="NAD(P)-binding Rossmann-fold domains"/>
    <property type="match status" value="1"/>
</dbReference>
<sequence>MPRRGRGDARRAGHAGCRTRSPRWGGRRMSIAPVTLPGVADTRVGSVGLGAMGSPIAHNFSNAIPGLRVFDANAAAVDRFVAENPSAVRANGLADLAGCDVVVLSLPTSDIVDAVVLGDEGLLALLRPGSVVVDMGSSVPARTQRLAELAAQRGIALVDAPVSGGVARAREADLAVMVGGDAHAVERVRPLLEATAREVIVVGPAGSGHAAKALNNLLAASGLVAAAEAMLVGAEFGIDQATLLAVINAGSGRNNTTETKYEKFVLSRSFASGFTAQLMRKDVGIALDLAREQGMTIGLGEELGRIWNEATEALDPGADQTEVVRYLEGALGAVRPVGEDTPGPKSPRE</sequence>
<keyword evidence="7" id="KW-1185">Reference proteome</keyword>
<evidence type="ECO:0000313" key="7">
    <source>
        <dbReference type="Proteomes" id="UP001275440"/>
    </source>
</evidence>
<feature type="region of interest" description="Disordered" evidence="3">
    <location>
        <begin position="1"/>
        <end position="24"/>
    </location>
</feature>
<dbReference type="PANTHER" id="PTHR22981:SF7">
    <property type="entry name" value="3-HYDROXYISOBUTYRATE DEHYDROGENASE, MITOCHONDRIAL"/>
    <property type="match status" value="1"/>
</dbReference>
<gene>
    <name evidence="6" type="ORF">F8M49_28280</name>
</gene>
<evidence type="ECO:0000256" key="2">
    <source>
        <dbReference type="ARBA" id="ARBA00023027"/>
    </source>
</evidence>
<dbReference type="InterPro" id="IPR013328">
    <property type="entry name" value="6PGD_dom2"/>
</dbReference>
<keyword evidence="1" id="KW-0560">Oxidoreductase</keyword>
<feature type="domain" description="6-phosphogluconate dehydrogenase NADP-binding" evidence="4">
    <location>
        <begin position="44"/>
        <end position="203"/>
    </location>
</feature>
<dbReference type="InterPro" id="IPR029154">
    <property type="entry name" value="HIBADH-like_NADP-bd"/>
</dbReference>
<dbReference type="PANTHER" id="PTHR22981">
    <property type="entry name" value="3-HYDROXYISOBUTYRATE DEHYDROGENASE-RELATED"/>
    <property type="match status" value="1"/>
</dbReference>
<dbReference type="Pfam" id="PF14833">
    <property type="entry name" value="NAD_binding_11"/>
    <property type="match status" value="1"/>
</dbReference>
<dbReference type="InterPro" id="IPR006115">
    <property type="entry name" value="6PGDH_NADP-bd"/>
</dbReference>
<reference evidence="6 7" key="1">
    <citation type="submission" date="2019-10" db="EMBL/GenBank/DDBJ databases">
        <title>Draft Genome Assembly of Rhodococcus zopfii DSM44189.</title>
        <authorList>
            <person name="Sutton J.M."/>
            <person name="Akob D.M."/>
            <person name="Bushman T.J."/>
        </authorList>
    </citation>
    <scope>NUCLEOTIDE SEQUENCE [LARGE SCALE GENOMIC DNA]</scope>
    <source>
        <strain evidence="6 7">DSM 44189</strain>
    </source>
</reference>
<dbReference type="Gene3D" id="3.40.50.720">
    <property type="entry name" value="NAD(P)-binding Rossmann-like Domain"/>
    <property type="match status" value="1"/>
</dbReference>
<accession>A0ABU3WWF7</accession>
<dbReference type="SUPFAM" id="SSF48179">
    <property type="entry name" value="6-phosphogluconate dehydrogenase C-terminal domain-like"/>
    <property type="match status" value="1"/>
</dbReference>
<name>A0ABU3WWF7_9NOCA</name>
<evidence type="ECO:0000259" key="4">
    <source>
        <dbReference type="Pfam" id="PF03446"/>
    </source>
</evidence>
<dbReference type="Gene3D" id="1.10.1040.10">
    <property type="entry name" value="N-(1-d-carboxylethyl)-l-norvaline Dehydrogenase, domain 2"/>
    <property type="match status" value="1"/>
</dbReference>
<comment type="caution">
    <text evidence="6">The sequence shown here is derived from an EMBL/GenBank/DDBJ whole genome shotgun (WGS) entry which is preliminary data.</text>
</comment>
<dbReference type="EMBL" id="WBMO01000005">
    <property type="protein sequence ID" value="MDV2478337.1"/>
    <property type="molecule type" value="Genomic_DNA"/>
</dbReference>
<evidence type="ECO:0000256" key="3">
    <source>
        <dbReference type="SAM" id="MobiDB-lite"/>
    </source>
</evidence>
<feature type="domain" description="3-hydroxyisobutyrate dehydrogenase-like NAD-binding" evidence="5">
    <location>
        <begin position="206"/>
        <end position="327"/>
    </location>
</feature>
<dbReference type="InterPro" id="IPR036291">
    <property type="entry name" value="NAD(P)-bd_dom_sf"/>
</dbReference>